<reference evidence="5 7" key="2">
    <citation type="journal article" date="2018" name="Plant J.">
        <title>The Physcomitrella patens chromosome-scale assembly reveals moss genome structure and evolution.</title>
        <authorList>
            <person name="Lang D."/>
            <person name="Ullrich K.K."/>
            <person name="Murat F."/>
            <person name="Fuchs J."/>
            <person name="Jenkins J."/>
            <person name="Haas F.B."/>
            <person name="Piednoel M."/>
            <person name="Gundlach H."/>
            <person name="Van Bel M."/>
            <person name="Meyberg R."/>
            <person name="Vives C."/>
            <person name="Morata J."/>
            <person name="Symeonidi A."/>
            <person name="Hiss M."/>
            <person name="Muchero W."/>
            <person name="Kamisugi Y."/>
            <person name="Saleh O."/>
            <person name="Blanc G."/>
            <person name="Decker E.L."/>
            <person name="van Gessel N."/>
            <person name="Grimwood J."/>
            <person name="Hayes R.D."/>
            <person name="Graham S.W."/>
            <person name="Gunter L.E."/>
            <person name="McDaniel S.F."/>
            <person name="Hoernstein S.N.W."/>
            <person name="Larsson A."/>
            <person name="Li F.W."/>
            <person name="Perroud P.F."/>
            <person name="Phillips J."/>
            <person name="Ranjan P."/>
            <person name="Rokshar D.S."/>
            <person name="Rothfels C.J."/>
            <person name="Schneider L."/>
            <person name="Shu S."/>
            <person name="Stevenson D.W."/>
            <person name="Thummler F."/>
            <person name="Tillich M."/>
            <person name="Villarreal Aguilar J.C."/>
            <person name="Widiez T."/>
            <person name="Wong G.K."/>
            <person name="Wymore A."/>
            <person name="Zhang Y."/>
            <person name="Zimmer A.D."/>
            <person name="Quatrano R.S."/>
            <person name="Mayer K.F.X."/>
            <person name="Goodstein D."/>
            <person name="Casacuberta J.M."/>
            <person name="Vandepoele K."/>
            <person name="Reski R."/>
            <person name="Cuming A.C."/>
            <person name="Tuskan G.A."/>
            <person name="Maumus F."/>
            <person name="Salse J."/>
            <person name="Schmutz J."/>
            <person name="Rensing S.A."/>
        </authorList>
    </citation>
    <scope>NUCLEOTIDE SEQUENCE [LARGE SCALE GENOMIC DNA]</scope>
    <source>
        <strain evidence="6 7">cv. Gransden 2004</strain>
    </source>
</reference>
<dbReference type="EnsemblPlants" id="Pp3c1_10830V3.5">
    <property type="protein sequence ID" value="Pp3c1_10830V3.5"/>
    <property type="gene ID" value="Pp3c1_10830"/>
</dbReference>
<feature type="domain" description="Methyltransferase type 11" evidence="4">
    <location>
        <begin position="114"/>
        <end position="204"/>
    </location>
</feature>
<dbReference type="PaxDb" id="3218-PP1S35_326V6.1"/>
<dbReference type="GO" id="GO:0032259">
    <property type="term" value="P:methylation"/>
    <property type="evidence" value="ECO:0007669"/>
    <property type="project" value="UniProtKB-KW"/>
</dbReference>
<dbReference type="EMBL" id="ABEU02000001">
    <property type="protein sequence ID" value="PNR62080.1"/>
    <property type="molecule type" value="Genomic_DNA"/>
</dbReference>
<dbReference type="AlphaFoldDB" id="A0A2K1L7R3"/>
<proteinExistence type="inferred from homology"/>
<evidence type="ECO:0000313" key="6">
    <source>
        <dbReference type="EnsemblPlants" id="Pp3c1_10830V3.1"/>
    </source>
</evidence>
<dbReference type="STRING" id="3218.A0A2K1L7R3"/>
<dbReference type="Gramene" id="Pp3c1_10830V3.5">
    <property type="protein sequence ID" value="Pp3c1_10830V3.5"/>
    <property type="gene ID" value="Pp3c1_10830"/>
</dbReference>
<dbReference type="Gramene" id="Pp3c1_10830V3.6">
    <property type="protein sequence ID" value="Pp3c1_10830V3.6"/>
    <property type="gene ID" value="Pp3c1_10830"/>
</dbReference>
<organism evidence="5">
    <name type="scientific">Physcomitrium patens</name>
    <name type="common">Spreading-leaved earth moss</name>
    <name type="synonym">Physcomitrella patens</name>
    <dbReference type="NCBI Taxonomy" id="3218"/>
    <lineage>
        <taxon>Eukaryota</taxon>
        <taxon>Viridiplantae</taxon>
        <taxon>Streptophyta</taxon>
        <taxon>Embryophyta</taxon>
        <taxon>Bryophyta</taxon>
        <taxon>Bryophytina</taxon>
        <taxon>Bryopsida</taxon>
        <taxon>Funariidae</taxon>
        <taxon>Funariales</taxon>
        <taxon>Funariaceae</taxon>
        <taxon>Physcomitrium</taxon>
    </lineage>
</organism>
<protein>
    <recommendedName>
        <fullName evidence="4">Methyltransferase type 11 domain-containing protein</fullName>
    </recommendedName>
</protein>
<dbReference type="GeneID" id="112291344"/>
<evidence type="ECO:0000259" key="4">
    <source>
        <dbReference type="Pfam" id="PF08241"/>
    </source>
</evidence>
<dbReference type="RefSeq" id="XP_073389141.1">
    <property type="nucleotide sequence ID" value="XM_073533040.1"/>
</dbReference>
<dbReference type="OMA" id="WRATFDT"/>
<comment type="similarity">
    <text evidence="1">Belongs to the methyltransferase superfamily.</text>
</comment>
<keyword evidence="2" id="KW-0489">Methyltransferase</keyword>
<dbReference type="GO" id="GO:0008757">
    <property type="term" value="F:S-adenosylmethionine-dependent methyltransferase activity"/>
    <property type="evidence" value="ECO:0007669"/>
    <property type="project" value="InterPro"/>
</dbReference>
<dbReference type="Proteomes" id="UP000006727">
    <property type="component" value="Chromosome 1"/>
</dbReference>
<reference evidence="6" key="3">
    <citation type="submission" date="2020-12" db="UniProtKB">
        <authorList>
            <consortium name="EnsemblPlants"/>
        </authorList>
    </citation>
    <scope>IDENTIFICATION</scope>
</reference>
<dbReference type="Gene3D" id="3.40.50.150">
    <property type="entry name" value="Vaccinia Virus protein VP39"/>
    <property type="match status" value="1"/>
</dbReference>
<evidence type="ECO:0000313" key="5">
    <source>
        <dbReference type="EMBL" id="PNR62080.1"/>
    </source>
</evidence>
<dbReference type="InterPro" id="IPR013216">
    <property type="entry name" value="Methyltransf_11"/>
</dbReference>
<dbReference type="EnsemblPlants" id="Pp3c1_10830V3.7">
    <property type="protein sequence ID" value="Pp3c1_10830V3.7"/>
    <property type="gene ID" value="Pp3c1_10830"/>
</dbReference>
<dbReference type="PANTHER" id="PTHR44942:SF4">
    <property type="entry name" value="METHYLTRANSFERASE TYPE 11 DOMAIN-CONTAINING PROTEIN"/>
    <property type="match status" value="1"/>
</dbReference>
<reference evidence="5 7" key="1">
    <citation type="journal article" date="2008" name="Science">
        <title>The Physcomitrella genome reveals evolutionary insights into the conquest of land by plants.</title>
        <authorList>
            <person name="Rensing S."/>
            <person name="Lang D."/>
            <person name="Zimmer A."/>
            <person name="Terry A."/>
            <person name="Salamov A."/>
            <person name="Shapiro H."/>
            <person name="Nishiyama T."/>
            <person name="Perroud P.-F."/>
            <person name="Lindquist E."/>
            <person name="Kamisugi Y."/>
            <person name="Tanahashi T."/>
            <person name="Sakakibara K."/>
            <person name="Fujita T."/>
            <person name="Oishi K."/>
            <person name="Shin-I T."/>
            <person name="Kuroki Y."/>
            <person name="Toyoda A."/>
            <person name="Suzuki Y."/>
            <person name="Hashimoto A."/>
            <person name="Yamaguchi K."/>
            <person name="Sugano A."/>
            <person name="Kohara Y."/>
            <person name="Fujiyama A."/>
            <person name="Anterola A."/>
            <person name="Aoki S."/>
            <person name="Ashton N."/>
            <person name="Barbazuk W.B."/>
            <person name="Barker E."/>
            <person name="Bennetzen J."/>
            <person name="Bezanilla M."/>
            <person name="Blankenship R."/>
            <person name="Cho S.H."/>
            <person name="Dutcher S."/>
            <person name="Estelle M."/>
            <person name="Fawcett J.A."/>
            <person name="Gundlach H."/>
            <person name="Hanada K."/>
            <person name="Heyl A."/>
            <person name="Hicks K.A."/>
            <person name="Hugh J."/>
            <person name="Lohr M."/>
            <person name="Mayer K."/>
            <person name="Melkozernov A."/>
            <person name="Murata T."/>
            <person name="Nelson D."/>
            <person name="Pils B."/>
            <person name="Prigge M."/>
            <person name="Reiss B."/>
            <person name="Renner T."/>
            <person name="Rombauts S."/>
            <person name="Rushton P."/>
            <person name="Sanderfoot A."/>
            <person name="Schween G."/>
            <person name="Shiu S.-H."/>
            <person name="Stueber K."/>
            <person name="Theodoulou F.L."/>
            <person name="Tu H."/>
            <person name="Van de Peer Y."/>
            <person name="Verrier P.J."/>
            <person name="Waters E."/>
            <person name="Wood A."/>
            <person name="Yang L."/>
            <person name="Cove D."/>
            <person name="Cuming A."/>
            <person name="Hasebe M."/>
            <person name="Lucas S."/>
            <person name="Mishler D.B."/>
            <person name="Reski R."/>
            <person name="Grigoriev I."/>
            <person name="Quatrano R.S."/>
            <person name="Boore J.L."/>
        </authorList>
    </citation>
    <scope>NUCLEOTIDE SEQUENCE [LARGE SCALE GENOMIC DNA]</scope>
    <source>
        <strain evidence="6 7">cv. Gransden 2004</strain>
    </source>
</reference>
<dbReference type="Pfam" id="PF08241">
    <property type="entry name" value="Methyltransf_11"/>
    <property type="match status" value="1"/>
</dbReference>
<dbReference type="EnsemblPlants" id="Pp3c1_10830V3.1">
    <property type="protein sequence ID" value="Pp3c1_10830V3.1"/>
    <property type="gene ID" value="Pp3c1_10830"/>
</dbReference>
<dbReference type="RefSeq" id="XP_024394374.1">
    <property type="nucleotide sequence ID" value="XM_024538606.2"/>
</dbReference>
<dbReference type="EnsemblPlants" id="Pp3c1_10830V3.6">
    <property type="protein sequence ID" value="Pp3c1_10830V3.6"/>
    <property type="gene ID" value="Pp3c1_10830"/>
</dbReference>
<dbReference type="GO" id="GO:0008168">
    <property type="term" value="F:methyltransferase activity"/>
    <property type="evidence" value="ECO:0000318"/>
    <property type="project" value="GO_Central"/>
</dbReference>
<dbReference type="SUPFAM" id="SSF53335">
    <property type="entry name" value="S-adenosyl-L-methionine-dependent methyltransferases"/>
    <property type="match status" value="1"/>
</dbReference>
<dbReference type="Gramene" id="Pp3c1_10830V3.1">
    <property type="protein sequence ID" value="Pp3c1_10830V3.1"/>
    <property type="gene ID" value="Pp3c1_10830"/>
</dbReference>
<gene>
    <name evidence="6" type="primary">LOC112291344</name>
    <name evidence="5" type="ORF">PHYPA_000504</name>
</gene>
<dbReference type="CDD" id="cd02440">
    <property type="entry name" value="AdoMet_MTases"/>
    <property type="match status" value="1"/>
</dbReference>
<evidence type="ECO:0000256" key="3">
    <source>
        <dbReference type="ARBA" id="ARBA00022679"/>
    </source>
</evidence>
<name>A0A2K1L7R3_PHYPA</name>
<dbReference type="InterPro" id="IPR051052">
    <property type="entry name" value="Diverse_substrate_MTase"/>
</dbReference>
<dbReference type="KEGG" id="ppp:112291344"/>
<dbReference type="Gramene" id="Pp3c1_10830V3.7">
    <property type="protein sequence ID" value="Pp3c1_10830V3.7"/>
    <property type="gene ID" value="Pp3c1_10830"/>
</dbReference>
<dbReference type="InterPro" id="IPR029063">
    <property type="entry name" value="SAM-dependent_MTases_sf"/>
</dbReference>
<sequence length="362" mass="40494">MYWTMVVNGNCVHRLRFMSCHAIRSCKSIRVFTQSVPVSGPIRISISTSGMAEGHSQQSMASEVHPLAASGFNADQRIYESARPSYPAAVLKMVKEEIVVPLGNPTTASSLSVLDLAAGTGKWTRLILPLGIGQIVAVEPSPGMRREFQLVCPNVTILDGSGTAIPLPDASVDVIFIAQAFHWFANVDALTEMHRVLKPEGTVVMIWNLEDMRTSWVARLRGAYEKHEAGSPQYRLGLWRRPFVEPDMAKVVSKMFHLPFHERQVSHSVSNTKDDVWQRVLSKSYVAVLSAEQKEELKKEVDHILSAEDVHWDNGEGTEKVVQYPYTTDVVWFKKLSSDVLPQNASAFTPFFYEKGFEPYVT</sequence>
<keyword evidence="3" id="KW-0808">Transferase</keyword>
<evidence type="ECO:0000313" key="7">
    <source>
        <dbReference type="Proteomes" id="UP000006727"/>
    </source>
</evidence>
<keyword evidence="7" id="KW-1185">Reference proteome</keyword>
<accession>A0A2K1L7R3</accession>
<evidence type="ECO:0000256" key="2">
    <source>
        <dbReference type="ARBA" id="ARBA00022603"/>
    </source>
</evidence>
<dbReference type="OrthoDB" id="10027013at2759"/>
<evidence type="ECO:0000256" key="1">
    <source>
        <dbReference type="ARBA" id="ARBA00008361"/>
    </source>
</evidence>
<dbReference type="PANTHER" id="PTHR44942">
    <property type="entry name" value="METHYLTRANSF_11 DOMAIN-CONTAINING PROTEIN"/>
    <property type="match status" value="1"/>
</dbReference>